<name>A8RND9_ENTBW</name>
<dbReference type="Proteomes" id="UP000005396">
    <property type="component" value="Unassembled WGS sequence"/>
</dbReference>
<evidence type="ECO:0000313" key="2">
    <source>
        <dbReference type="Proteomes" id="UP000005396"/>
    </source>
</evidence>
<evidence type="ECO:0000313" key="1">
    <source>
        <dbReference type="EMBL" id="EDP17596.1"/>
    </source>
</evidence>
<dbReference type="HOGENOM" id="CLU_3326480_0_0_9"/>
<proteinExistence type="predicted"/>
<dbReference type="PaxDb" id="411902-CLOBOL_02173"/>
<reference evidence="1 2" key="2">
    <citation type="submission" date="2007-09" db="EMBL/GenBank/DDBJ databases">
        <title>Draft genome sequence of Clostridium bolteae (ATCC BAA-613).</title>
        <authorList>
            <person name="Sudarsanam P."/>
            <person name="Ley R."/>
            <person name="Guruge J."/>
            <person name="Turnbaugh P.J."/>
            <person name="Mahowald M."/>
            <person name="Liep D."/>
            <person name="Gordon J."/>
        </authorList>
    </citation>
    <scope>NUCLEOTIDE SEQUENCE [LARGE SCALE GENOMIC DNA]</scope>
    <source>
        <strain evidence="2">ATCC BAA-613 / DSM 15670 / CCUG 46953 / JCM 12243 / WAL 16351</strain>
    </source>
</reference>
<sequence>MRYATTHMLNLCAWMELLASSGSVTYSLEFFEDGEGQK</sequence>
<organism evidence="1 2">
    <name type="scientific">Enterocloster bolteae (strain ATCC BAA-613 / DSM 15670 / CCUG 46953 / JCM 12243 / WAL 16351)</name>
    <name type="common">Clostridium bolteae</name>
    <dbReference type="NCBI Taxonomy" id="411902"/>
    <lineage>
        <taxon>Bacteria</taxon>
        <taxon>Bacillati</taxon>
        <taxon>Bacillota</taxon>
        <taxon>Clostridia</taxon>
        <taxon>Lachnospirales</taxon>
        <taxon>Lachnospiraceae</taxon>
        <taxon>Enterocloster</taxon>
    </lineage>
</organism>
<dbReference type="AlphaFoldDB" id="A8RND9"/>
<accession>A8RND9</accession>
<gene>
    <name evidence="1" type="ORF">CLOBOL_02173</name>
</gene>
<protein>
    <submittedName>
        <fullName evidence="1">Uncharacterized protein</fullName>
    </submittedName>
</protein>
<comment type="caution">
    <text evidence="1">The sequence shown here is derived from an EMBL/GenBank/DDBJ whole genome shotgun (WGS) entry which is preliminary data.</text>
</comment>
<reference evidence="1 2" key="1">
    <citation type="submission" date="2007-08" db="EMBL/GenBank/DDBJ databases">
        <authorList>
            <person name="Fulton L."/>
            <person name="Clifton S."/>
            <person name="Fulton B."/>
            <person name="Xu J."/>
            <person name="Minx P."/>
            <person name="Pepin K.H."/>
            <person name="Johnson M."/>
            <person name="Thiruvilangam P."/>
            <person name="Bhonagiri V."/>
            <person name="Nash W.E."/>
            <person name="Mardis E.R."/>
            <person name="Wilson R.K."/>
        </authorList>
    </citation>
    <scope>NUCLEOTIDE SEQUENCE [LARGE SCALE GENOMIC DNA]</scope>
    <source>
        <strain evidence="2">ATCC BAA-613 / DSM 15670 / CCUG 46953 / JCM 12243 / WAL 16351</strain>
    </source>
</reference>
<dbReference type="EMBL" id="ABCC02000022">
    <property type="protein sequence ID" value="EDP17596.1"/>
    <property type="molecule type" value="Genomic_DNA"/>
</dbReference>